<sequence length="169" mass="18636">MKTQRLVTLSLLIALYVILSRITGISLTPSIRVTFSFIAIALMGMLFGPVYAGIGAGIADLITATLFPIGAYFPGYTISYIVTGIIYGVAFYNKPFSLKRVVLATLMVILIVQLGLNTLWLSMLIGKAFIPLVTTKIFKSLIMLPIEATILVVVYKYIYPQLKKSPYKM</sequence>
<keyword evidence="2" id="KW-1185">Reference proteome</keyword>
<comment type="caution">
    <text evidence="1">The sequence shown here is derived from an EMBL/GenBank/DDBJ whole genome shotgun (WGS) entry which is preliminary data.</text>
</comment>
<name>A0ACC8XDT5_9FIRM</name>
<gene>
    <name evidence="1" type="ORF">AN396_04505</name>
</gene>
<accession>A0ACC8XDT5</accession>
<evidence type="ECO:0000313" key="2">
    <source>
        <dbReference type="Proteomes" id="UP000188605"/>
    </source>
</evidence>
<protein>
    <submittedName>
        <fullName evidence="1">Uncharacterized protein</fullName>
    </submittedName>
</protein>
<dbReference type="EMBL" id="LJDB01000043">
    <property type="protein sequence ID" value="ONI41091.1"/>
    <property type="molecule type" value="Genomic_DNA"/>
</dbReference>
<proteinExistence type="predicted"/>
<organism evidence="1 2">
    <name type="scientific">Candidatus Epulonipiscium fishelsonii</name>
    <dbReference type="NCBI Taxonomy" id="77094"/>
    <lineage>
        <taxon>Bacteria</taxon>
        <taxon>Bacillati</taxon>
        <taxon>Bacillota</taxon>
        <taxon>Clostridia</taxon>
        <taxon>Lachnospirales</taxon>
        <taxon>Lachnospiraceae</taxon>
        <taxon>Candidatus Epulonipiscium</taxon>
    </lineage>
</organism>
<evidence type="ECO:0000313" key="1">
    <source>
        <dbReference type="EMBL" id="ONI41091.1"/>
    </source>
</evidence>
<reference evidence="1" key="1">
    <citation type="submission" date="2016-08" db="EMBL/GenBank/DDBJ databases">
        <authorList>
            <person name="Ngugi D.K."/>
            <person name="Miyake S."/>
            <person name="Stingl U."/>
        </authorList>
    </citation>
    <scope>NUCLEOTIDE SEQUENCE</scope>
    <source>
        <strain evidence="1">SCG-B11WGA-EpuloA1</strain>
    </source>
</reference>
<dbReference type="Proteomes" id="UP000188605">
    <property type="component" value="Unassembled WGS sequence"/>
</dbReference>